<name>A0A0C3MG09_9AGAM</name>
<dbReference type="CDD" id="cd00051">
    <property type="entry name" value="EFh"/>
    <property type="match status" value="1"/>
</dbReference>
<protein>
    <recommendedName>
        <fullName evidence="2">EF-hand domain-containing protein</fullName>
    </recommendedName>
</protein>
<dbReference type="InterPro" id="IPR018247">
    <property type="entry name" value="EF_Hand_1_Ca_BS"/>
</dbReference>
<dbReference type="PROSITE" id="PS50222">
    <property type="entry name" value="EF_HAND_2"/>
    <property type="match status" value="2"/>
</dbReference>
<dbReference type="HOGENOM" id="CLU_2428677_0_0_1"/>
<evidence type="ECO:0000259" key="2">
    <source>
        <dbReference type="PROSITE" id="PS50222"/>
    </source>
</evidence>
<evidence type="ECO:0000313" key="3">
    <source>
        <dbReference type="EMBL" id="KIO32667.1"/>
    </source>
</evidence>
<dbReference type="EMBL" id="KN822953">
    <property type="protein sequence ID" value="KIO32667.1"/>
    <property type="molecule type" value="Genomic_DNA"/>
</dbReference>
<keyword evidence="4" id="KW-1185">Reference proteome</keyword>
<dbReference type="OrthoDB" id="270584at2759"/>
<evidence type="ECO:0000256" key="1">
    <source>
        <dbReference type="ARBA" id="ARBA00022837"/>
    </source>
</evidence>
<organism evidence="3 4">
    <name type="scientific">Tulasnella calospora MUT 4182</name>
    <dbReference type="NCBI Taxonomy" id="1051891"/>
    <lineage>
        <taxon>Eukaryota</taxon>
        <taxon>Fungi</taxon>
        <taxon>Dikarya</taxon>
        <taxon>Basidiomycota</taxon>
        <taxon>Agaricomycotina</taxon>
        <taxon>Agaricomycetes</taxon>
        <taxon>Cantharellales</taxon>
        <taxon>Tulasnellaceae</taxon>
        <taxon>Tulasnella</taxon>
    </lineage>
</organism>
<proteinExistence type="predicted"/>
<dbReference type="PROSITE" id="PS00018">
    <property type="entry name" value="EF_HAND_1"/>
    <property type="match status" value="2"/>
</dbReference>
<reference evidence="3 4" key="1">
    <citation type="submission" date="2014-04" db="EMBL/GenBank/DDBJ databases">
        <authorList>
            <consortium name="DOE Joint Genome Institute"/>
            <person name="Kuo A."/>
            <person name="Girlanda M."/>
            <person name="Perotto S."/>
            <person name="Kohler A."/>
            <person name="Nagy L.G."/>
            <person name="Floudas D."/>
            <person name="Copeland A."/>
            <person name="Barry K.W."/>
            <person name="Cichocki N."/>
            <person name="Veneault-Fourrey C."/>
            <person name="LaButti K."/>
            <person name="Lindquist E.A."/>
            <person name="Lipzen A."/>
            <person name="Lundell T."/>
            <person name="Morin E."/>
            <person name="Murat C."/>
            <person name="Sun H."/>
            <person name="Tunlid A."/>
            <person name="Henrissat B."/>
            <person name="Grigoriev I.V."/>
            <person name="Hibbett D.S."/>
            <person name="Martin F."/>
            <person name="Nordberg H.P."/>
            <person name="Cantor M.N."/>
            <person name="Hua S.X."/>
        </authorList>
    </citation>
    <scope>NUCLEOTIDE SEQUENCE [LARGE SCALE GENOMIC DNA]</scope>
    <source>
        <strain evidence="3 4">MUT 4182</strain>
    </source>
</reference>
<feature type="domain" description="EF-hand" evidence="2">
    <location>
        <begin position="50"/>
        <end position="85"/>
    </location>
</feature>
<dbReference type="InterPro" id="IPR002048">
    <property type="entry name" value="EF_hand_dom"/>
</dbReference>
<dbReference type="Pfam" id="PF13499">
    <property type="entry name" value="EF-hand_7"/>
    <property type="match status" value="1"/>
</dbReference>
<dbReference type="SUPFAM" id="SSF47473">
    <property type="entry name" value="EF-hand"/>
    <property type="match status" value="1"/>
</dbReference>
<feature type="domain" description="EF-hand" evidence="2">
    <location>
        <begin position="14"/>
        <end position="49"/>
    </location>
</feature>
<dbReference type="AlphaFoldDB" id="A0A0C3MG09"/>
<dbReference type="SMART" id="SM00054">
    <property type="entry name" value="EFh"/>
    <property type="match status" value="2"/>
</dbReference>
<keyword evidence="1" id="KW-0106">Calcium</keyword>
<dbReference type="GO" id="GO:0005509">
    <property type="term" value="F:calcium ion binding"/>
    <property type="evidence" value="ECO:0007669"/>
    <property type="project" value="InterPro"/>
</dbReference>
<dbReference type="Proteomes" id="UP000054248">
    <property type="component" value="Unassembled WGS sequence"/>
</dbReference>
<dbReference type="Gene3D" id="1.10.238.10">
    <property type="entry name" value="EF-hand"/>
    <property type="match status" value="1"/>
</dbReference>
<sequence length="91" mass="10315">MDFLGGVTLEKRNYANQVADLLFQMCDEDGDGFVQPEDLLKDLVGHKVQESDPSLDLLFKKADADGDGKLNRDEFKVFWELYATEQEKTIG</sequence>
<reference evidence="4" key="2">
    <citation type="submission" date="2015-01" db="EMBL/GenBank/DDBJ databases">
        <title>Evolutionary Origins and Diversification of the Mycorrhizal Mutualists.</title>
        <authorList>
            <consortium name="DOE Joint Genome Institute"/>
            <consortium name="Mycorrhizal Genomics Consortium"/>
            <person name="Kohler A."/>
            <person name="Kuo A."/>
            <person name="Nagy L.G."/>
            <person name="Floudas D."/>
            <person name="Copeland A."/>
            <person name="Barry K.W."/>
            <person name="Cichocki N."/>
            <person name="Veneault-Fourrey C."/>
            <person name="LaButti K."/>
            <person name="Lindquist E.A."/>
            <person name="Lipzen A."/>
            <person name="Lundell T."/>
            <person name="Morin E."/>
            <person name="Murat C."/>
            <person name="Riley R."/>
            <person name="Ohm R."/>
            <person name="Sun H."/>
            <person name="Tunlid A."/>
            <person name="Henrissat B."/>
            <person name="Grigoriev I.V."/>
            <person name="Hibbett D.S."/>
            <person name="Martin F."/>
        </authorList>
    </citation>
    <scope>NUCLEOTIDE SEQUENCE [LARGE SCALE GENOMIC DNA]</scope>
    <source>
        <strain evidence="4">MUT 4182</strain>
    </source>
</reference>
<gene>
    <name evidence="3" type="ORF">M407DRAFT_18425</name>
</gene>
<accession>A0A0C3MG09</accession>
<evidence type="ECO:0000313" key="4">
    <source>
        <dbReference type="Proteomes" id="UP000054248"/>
    </source>
</evidence>
<dbReference type="InterPro" id="IPR011992">
    <property type="entry name" value="EF-hand-dom_pair"/>
</dbReference>